<accession>A0A841H0W0</accession>
<evidence type="ECO:0000256" key="1">
    <source>
        <dbReference type="SAM" id="SignalP"/>
    </source>
</evidence>
<sequence length="271" mass="28456">MNTRALSLLLVSLLATAACGDGGGSRTTPLEPVETAEFHMTLGRSANSAIPAAADSALIRIWNSRAGVNAFKAVAIPAPGTQTQVQFSLPANTGYSVGVVAFTRSSASLREGLAAGVTHEVSILADQANTATVNVQPVSLTMSAPAFIRGGTKATLNFTLNNPELASREMLGGNFYVNTGMTPWTSDATVNQQLDGQTTSTGYTFDVTAPTVEADTAIYLQGRILISFNWEPSGTPVIFYAPSVNRGQALFRVPVRPASGTITVLFDRKKN</sequence>
<protein>
    <submittedName>
        <fullName evidence="2">Uncharacterized protein</fullName>
    </submittedName>
</protein>
<keyword evidence="1" id="KW-0732">Signal</keyword>
<dbReference type="PROSITE" id="PS51257">
    <property type="entry name" value="PROKAR_LIPOPROTEIN"/>
    <property type="match status" value="1"/>
</dbReference>
<feature type="signal peptide" evidence="1">
    <location>
        <begin position="1"/>
        <end position="17"/>
    </location>
</feature>
<dbReference type="Proteomes" id="UP000582837">
    <property type="component" value="Unassembled WGS sequence"/>
</dbReference>
<comment type="caution">
    <text evidence="2">The sequence shown here is derived from an EMBL/GenBank/DDBJ whole genome shotgun (WGS) entry which is preliminary data.</text>
</comment>
<keyword evidence="3" id="KW-1185">Reference proteome</keyword>
<organism evidence="2 3">
    <name type="scientific">Longimicrobium terrae</name>
    <dbReference type="NCBI Taxonomy" id="1639882"/>
    <lineage>
        <taxon>Bacteria</taxon>
        <taxon>Pseudomonadati</taxon>
        <taxon>Gemmatimonadota</taxon>
        <taxon>Longimicrobiia</taxon>
        <taxon>Longimicrobiales</taxon>
        <taxon>Longimicrobiaceae</taxon>
        <taxon>Longimicrobium</taxon>
    </lineage>
</organism>
<proteinExistence type="predicted"/>
<name>A0A841H0W0_9BACT</name>
<evidence type="ECO:0000313" key="2">
    <source>
        <dbReference type="EMBL" id="MBB6071711.1"/>
    </source>
</evidence>
<dbReference type="EMBL" id="JACHIA010000010">
    <property type="protein sequence ID" value="MBB6071711.1"/>
    <property type="molecule type" value="Genomic_DNA"/>
</dbReference>
<evidence type="ECO:0000313" key="3">
    <source>
        <dbReference type="Proteomes" id="UP000582837"/>
    </source>
</evidence>
<dbReference type="AlphaFoldDB" id="A0A841H0W0"/>
<reference evidence="2 3" key="1">
    <citation type="submission" date="2020-08" db="EMBL/GenBank/DDBJ databases">
        <title>Genomic Encyclopedia of Type Strains, Phase IV (KMG-IV): sequencing the most valuable type-strain genomes for metagenomic binning, comparative biology and taxonomic classification.</title>
        <authorList>
            <person name="Goeker M."/>
        </authorList>
    </citation>
    <scope>NUCLEOTIDE SEQUENCE [LARGE SCALE GENOMIC DNA]</scope>
    <source>
        <strain evidence="2 3">DSM 29007</strain>
    </source>
</reference>
<dbReference type="RefSeq" id="WP_170032419.1">
    <property type="nucleotide sequence ID" value="NZ_JABDTL010000001.1"/>
</dbReference>
<feature type="chain" id="PRO_5032786146" evidence="1">
    <location>
        <begin position="18"/>
        <end position="271"/>
    </location>
</feature>
<gene>
    <name evidence="2" type="ORF">HNQ61_003350</name>
</gene>